<dbReference type="STRING" id="576137.A0A1L7X5C4"/>
<accession>A0A1L7X5C4</accession>
<dbReference type="InterPro" id="IPR036291">
    <property type="entry name" value="NAD(P)-bd_dom_sf"/>
</dbReference>
<proteinExistence type="predicted"/>
<dbReference type="SUPFAM" id="SSF51735">
    <property type="entry name" value="NAD(P)-binding Rossmann-fold domains"/>
    <property type="match status" value="1"/>
</dbReference>
<evidence type="ECO:0000259" key="1">
    <source>
        <dbReference type="Pfam" id="PF09130"/>
    </source>
</evidence>
<protein>
    <recommendedName>
        <fullName evidence="1">Phosphogluconate dehydrogenase NAD-binding putative C-terminal domain-containing protein</fullName>
    </recommendedName>
</protein>
<name>A0A1L7X5C4_9HELO</name>
<dbReference type="OrthoDB" id="9988102at2759"/>
<dbReference type="InterPro" id="IPR013328">
    <property type="entry name" value="6PGD_dom2"/>
</dbReference>
<organism evidence="2 3">
    <name type="scientific">Phialocephala subalpina</name>
    <dbReference type="NCBI Taxonomy" id="576137"/>
    <lineage>
        <taxon>Eukaryota</taxon>
        <taxon>Fungi</taxon>
        <taxon>Dikarya</taxon>
        <taxon>Ascomycota</taxon>
        <taxon>Pezizomycotina</taxon>
        <taxon>Leotiomycetes</taxon>
        <taxon>Helotiales</taxon>
        <taxon>Mollisiaceae</taxon>
        <taxon>Phialocephala</taxon>
        <taxon>Phialocephala fortinii species complex</taxon>
    </lineage>
</organism>
<dbReference type="InterPro" id="IPR008927">
    <property type="entry name" value="6-PGluconate_DH-like_C_sf"/>
</dbReference>
<feature type="domain" description="Phosphogluconate dehydrogenase NAD-binding putative C-terminal" evidence="1">
    <location>
        <begin position="244"/>
        <end position="313"/>
    </location>
</feature>
<dbReference type="Gene3D" id="3.40.50.720">
    <property type="entry name" value="NAD(P)-binding Rossmann-like Domain"/>
    <property type="match status" value="1"/>
</dbReference>
<keyword evidence="3" id="KW-1185">Reference proteome</keyword>
<dbReference type="InterPro" id="IPR015814">
    <property type="entry name" value="Pgluconate_DH_NAD-bd_C"/>
</dbReference>
<sequence>MSSIAAPKEAPKSSAPHIFAAGVGITPLPPIDANASSILRPTIAIISMGEMGLGIASLLVKYSYPVITNLDGRSSSTKARAEAAGVKNVPFDQMLSQASIVLSVLPPGEALALAEKAAASLLFSPLSRYGKGKLVYIDLNAISPSLSRQASAPILDAGMTFIDGCVLAYPPKEMPDGSWFRPSIPLSGPALSSAIPEPWSSELTSLLNFRHVSPDIGAASGLKMCFAAINKGQTAIVIQAYTTASNLGVLDSVREHMAEYFPHVVNGMEGAMVGSQRKAYRWIKEMEEIEECFVTEGGWNRGIFEGVAGVFKVVKGCEVQSGVEGMVKSVCGGLKARRKSC</sequence>
<evidence type="ECO:0000313" key="3">
    <source>
        <dbReference type="Proteomes" id="UP000184330"/>
    </source>
</evidence>
<dbReference type="Gene3D" id="1.10.1040.10">
    <property type="entry name" value="N-(1-d-carboxylethyl)-l-norvaline Dehydrogenase, domain 2"/>
    <property type="match status" value="1"/>
</dbReference>
<dbReference type="AlphaFoldDB" id="A0A1L7X5C4"/>
<dbReference type="EMBL" id="FJOG01000015">
    <property type="protein sequence ID" value="CZR60218.1"/>
    <property type="molecule type" value="Genomic_DNA"/>
</dbReference>
<gene>
    <name evidence="2" type="ORF">PAC_10114</name>
</gene>
<dbReference type="SUPFAM" id="SSF48179">
    <property type="entry name" value="6-phosphogluconate dehydrogenase C-terminal domain-like"/>
    <property type="match status" value="1"/>
</dbReference>
<dbReference type="Pfam" id="PF09130">
    <property type="entry name" value="DUF1932"/>
    <property type="match status" value="1"/>
</dbReference>
<evidence type="ECO:0000313" key="2">
    <source>
        <dbReference type="EMBL" id="CZR60218.1"/>
    </source>
</evidence>
<reference evidence="2 3" key="1">
    <citation type="submission" date="2016-03" db="EMBL/GenBank/DDBJ databases">
        <authorList>
            <person name="Ploux O."/>
        </authorList>
    </citation>
    <scope>NUCLEOTIDE SEQUENCE [LARGE SCALE GENOMIC DNA]</scope>
    <source>
        <strain evidence="2 3">UAMH 11012</strain>
    </source>
</reference>
<dbReference type="Proteomes" id="UP000184330">
    <property type="component" value="Unassembled WGS sequence"/>
</dbReference>